<evidence type="ECO:0000256" key="1">
    <source>
        <dbReference type="SAM" id="MobiDB-lite"/>
    </source>
</evidence>
<proteinExistence type="predicted"/>
<sequence length="138" mass="15066">MASHSFPQTAPMKRRDFSVPPKRIPLHSPPVRIRVCGSHEDETLGRGEALADKHTLVLTIFQCGTKEYLYTAPPVRIRVCGSHEDETLGVQPWTPTLDPASSDLDANLSDLHAQQSCYLLKQGMATIGGMSPNGSKTV</sequence>
<accession>A0A843TF23</accession>
<evidence type="ECO:0000313" key="2">
    <source>
        <dbReference type="EMBL" id="MQL68767.1"/>
    </source>
</evidence>
<reference evidence="2" key="1">
    <citation type="submission" date="2017-07" db="EMBL/GenBank/DDBJ databases">
        <title>Taro Niue Genome Assembly and Annotation.</title>
        <authorList>
            <person name="Atibalentja N."/>
            <person name="Keating K."/>
            <person name="Fields C.J."/>
        </authorList>
    </citation>
    <scope>NUCLEOTIDE SEQUENCE</scope>
    <source>
        <strain evidence="2">Niue_2</strain>
        <tissue evidence="2">Leaf</tissue>
    </source>
</reference>
<organism evidence="2 3">
    <name type="scientific">Colocasia esculenta</name>
    <name type="common">Wild taro</name>
    <name type="synonym">Arum esculentum</name>
    <dbReference type="NCBI Taxonomy" id="4460"/>
    <lineage>
        <taxon>Eukaryota</taxon>
        <taxon>Viridiplantae</taxon>
        <taxon>Streptophyta</taxon>
        <taxon>Embryophyta</taxon>
        <taxon>Tracheophyta</taxon>
        <taxon>Spermatophyta</taxon>
        <taxon>Magnoliopsida</taxon>
        <taxon>Liliopsida</taxon>
        <taxon>Araceae</taxon>
        <taxon>Aroideae</taxon>
        <taxon>Colocasieae</taxon>
        <taxon>Colocasia</taxon>
    </lineage>
</organism>
<comment type="caution">
    <text evidence="2">The sequence shown here is derived from an EMBL/GenBank/DDBJ whole genome shotgun (WGS) entry which is preliminary data.</text>
</comment>
<feature type="region of interest" description="Disordered" evidence="1">
    <location>
        <begin position="1"/>
        <end position="23"/>
    </location>
</feature>
<gene>
    <name evidence="2" type="ORF">Taro_001042</name>
</gene>
<dbReference type="AlphaFoldDB" id="A0A843TF23"/>
<name>A0A843TF23_COLES</name>
<dbReference type="Proteomes" id="UP000652761">
    <property type="component" value="Unassembled WGS sequence"/>
</dbReference>
<keyword evidence="3" id="KW-1185">Reference proteome</keyword>
<dbReference type="EMBL" id="NMUH01000021">
    <property type="protein sequence ID" value="MQL68767.1"/>
    <property type="molecule type" value="Genomic_DNA"/>
</dbReference>
<evidence type="ECO:0000313" key="3">
    <source>
        <dbReference type="Proteomes" id="UP000652761"/>
    </source>
</evidence>
<protein>
    <submittedName>
        <fullName evidence="2">Uncharacterized protein</fullName>
    </submittedName>
</protein>